<protein>
    <submittedName>
        <fullName evidence="1">Uncharacterized protein</fullName>
    </submittedName>
</protein>
<keyword evidence="2" id="KW-1185">Reference proteome</keyword>
<evidence type="ECO:0000313" key="2">
    <source>
        <dbReference type="Proteomes" id="UP000078576"/>
    </source>
</evidence>
<sequence length="136" mass="15409">MTAPIKGIVRYQDISRAYPHAADFHSESGLLYMCSFYGGECSFNDPHTDCTWYSPATQSDDIFAPKIRPTRYFSYGIGPGDDEVWKDVEAEAIFGDDEFLIVITTRGLYTVFAVDGDRGMAKALKRTQETKRTIWQ</sequence>
<organism evidence="1 2">
    <name type="scientific">Cytospora mali</name>
    <name type="common">Apple Valsa canker fungus</name>
    <name type="synonym">Valsa mali</name>
    <dbReference type="NCBI Taxonomy" id="578113"/>
    <lineage>
        <taxon>Eukaryota</taxon>
        <taxon>Fungi</taxon>
        <taxon>Dikarya</taxon>
        <taxon>Ascomycota</taxon>
        <taxon>Pezizomycotina</taxon>
        <taxon>Sordariomycetes</taxon>
        <taxon>Sordariomycetidae</taxon>
        <taxon>Diaporthales</taxon>
        <taxon>Cytosporaceae</taxon>
        <taxon>Cytospora</taxon>
    </lineage>
</organism>
<proteinExistence type="predicted"/>
<dbReference type="Proteomes" id="UP000078576">
    <property type="component" value="Unassembled WGS sequence"/>
</dbReference>
<gene>
    <name evidence="1" type="ORF">VP1G_11188</name>
</gene>
<dbReference type="OrthoDB" id="4605713at2759"/>
<dbReference type="EMBL" id="KN714756">
    <property type="protein sequence ID" value="KUI60650.1"/>
    <property type="molecule type" value="Genomic_DNA"/>
</dbReference>
<reference evidence="2" key="1">
    <citation type="submission" date="2014-12" db="EMBL/GenBank/DDBJ databases">
        <title>Genome Sequence of Valsa Canker Pathogens Uncovers a Specific Adaption of Colonization on Woody Bark.</title>
        <authorList>
            <person name="Yin Z."/>
            <person name="Liu H."/>
            <person name="Gao X."/>
            <person name="Li Z."/>
            <person name="Song N."/>
            <person name="Ke X."/>
            <person name="Dai Q."/>
            <person name="Wu Y."/>
            <person name="Sun Y."/>
            <person name="Xu J.-R."/>
            <person name="Kang Z.K."/>
            <person name="Wang L."/>
            <person name="Huang L."/>
        </authorList>
    </citation>
    <scope>NUCLEOTIDE SEQUENCE [LARGE SCALE GENOMIC DNA]</scope>
    <source>
        <strain evidence="2">SXYL134</strain>
    </source>
</reference>
<name>A0A194V9L1_CYTMA</name>
<evidence type="ECO:0000313" key="1">
    <source>
        <dbReference type="EMBL" id="KUI60650.1"/>
    </source>
</evidence>
<dbReference type="AlphaFoldDB" id="A0A194V9L1"/>
<accession>A0A194V9L1</accession>